<dbReference type="AlphaFoldDB" id="A0A6G1E9D5"/>
<dbReference type="InterPro" id="IPR022278">
    <property type="entry name" value="Pser_aminoTfrase"/>
</dbReference>
<comment type="catalytic activity">
    <reaction evidence="5">
        <text>O-phospho-L-serine + 2-oxoglutarate = 3-phosphooxypyruvate + L-glutamate</text>
        <dbReference type="Rhea" id="RHEA:14329"/>
        <dbReference type="ChEBI" id="CHEBI:16810"/>
        <dbReference type="ChEBI" id="CHEBI:18110"/>
        <dbReference type="ChEBI" id="CHEBI:29985"/>
        <dbReference type="ChEBI" id="CHEBI:57524"/>
        <dbReference type="EC" id="2.6.1.52"/>
    </reaction>
</comment>
<dbReference type="Gene3D" id="3.40.640.10">
    <property type="entry name" value="Type I PLP-dependent aspartate aminotransferase-like (Major domain)"/>
    <property type="match status" value="1"/>
</dbReference>
<keyword evidence="3" id="KW-0663">Pyridoxal phosphate</keyword>
<accession>A0A6G1E9D5</accession>
<evidence type="ECO:0000256" key="4">
    <source>
        <dbReference type="ARBA" id="ARBA00029440"/>
    </source>
</evidence>
<dbReference type="PANTHER" id="PTHR43247">
    <property type="entry name" value="PHOSPHOSERINE AMINOTRANSFERASE"/>
    <property type="match status" value="1"/>
</dbReference>
<dbReference type="Proteomes" id="UP000479710">
    <property type="component" value="Unassembled WGS sequence"/>
</dbReference>
<gene>
    <name evidence="7" type="ORF">E2562_006967</name>
</gene>
<dbReference type="GO" id="GO:0030170">
    <property type="term" value="F:pyridoxal phosphate binding"/>
    <property type="evidence" value="ECO:0007669"/>
    <property type="project" value="TreeGrafter"/>
</dbReference>
<dbReference type="PANTHER" id="PTHR43247:SF1">
    <property type="entry name" value="PHOSPHOSERINE AMINOTRANSFERASE"/>
    <property type="match status" value="1"/>
</dbReference>
<evidence type="ECO:0000313" key="7">
    <source>
        <dbReference type="EMBL" id="KAF0921398.1"/>
    </source>
</evidence>
<evidence type="ECO:0000256" key="2">
    <source>
        <dbReference type="ARBA" id="ARBA00022679"/>
    </source>
</evidence>
<dbReference type="InterPro" id="IPR015421">
    <property type="entry name" value="PyrdxlP-dep_Trfase_major"/>
</dbReference>
<organism evidence="7 8">
    <name type="scientific">Oryza meyeriana var. granulata</name>
    <dbReference type="NCBI Taxonomy" id="110450"/>
    <lineage>
        <taxon>Eukaryota</taxon>
        <taxon>Viridiplantae</taxon>
        <taxon>Streptophyta</taxon>
        <taxon>Embryophyta</taxon>
        <taxon>Tracheophyta</taxon>
        <taxon>Spermatophyta</taxon>
        <taxon>Magnoliopsida</taxon>
        <taxon>Liliopsida</taxon>
        <taxon>Poales</taxon>
        <taxon>Poaceae</taxon>
        <taxon>BOP clade</taxon>
        <taxon>Oryzoideae</taxon>
        <taxon>Oryzeae</taxon>
        <taxon>Oryzinae</taxon>
        <taxon>Oryza</taxon>
        <taxon>Oryza meyeriana</taxon>
    </lineage>
</organism>
<proteinExistence type="predicted"/>
<name>A0A6G1E9D5_9ORYZ</name>
<evidence type="ECO:0000256" key="3">
    <source>
        <dbReference type="ARBA" id="ARBA00022898"/>
    </source>
</evidence>
<evidence type="ECO:0000256" key="5">
    <source>
        <dbReference type="ARBA" id="ARBA00049007"/>
    </source>
</evidence>
<reference evidence="7 8" key="1">
    <citation type="submission" date="2019-11" db="EMBL/GenBank/DDBJ databases">
        <title>Whole genome sequence of Oryza granulata.</title>
        <authorList>
            <person name="Li W."/>
        </authorList>
    </citation>
    <scope>NUCLEOTIDE SEQUENCE [LARGE SCALE GENOMIC DNA]</scope>
    <source>
        <strain evidence="8">cv. Menghai</strain>
        <tissue evidence="7">Leaf</tissue>
    </source>
</reference>
<dbReference type="GO" id="GO:0004648">
    <property type="term" value="F:O-phospho-L-serine:2-oxoglutarate aminotransferase activity"/>
    <property type="evidence" value="ECO:0007669"/>
    <property type="project" value="UniProtKB-EC"/>
</dbReference>
<comment type="pathway">
    <text evidence="4">Amino-acid biosynthesis.</text>
</comment>
<dbReference type="SUPFAM" id="SSF53383">
    <property type="entry name" value="PLP-dependent transferases"/>
    <property type="match status" value="1"/>
</dbReference>
<keyword evidence="8" id="KW-1185">Reference proteome</keyword>
<feature type="domain" description="Aminotransferase class V" evidence="6">
    <location>
        <begin position="59"/>
        <end position="127"/>
    </location>
</feature>
<dbReference type="InterPro" id="IPR015424">
    <property type="entry name" value="PyrdxlP-dep_Trfase"/>
</dbReference>
<comment type="caution">
    <text evidence="7">The sequence shown here is derived from an EMBL/GenBank/DDBJ whole genome shotgun (WGS) entry which is preliminary data.</text>
</comment>
<evidence type="ECO:0000259" key="6">
    <source>
        <dbReference type="Pfam" id="PF00266"/>
    </source>
</evidence>
<comment type="cofactor">
    <cofactor evidence="1">
        <name>pyridoxal 5'-phosphate</name>
        <dbReference type="ChEBI" id="CHEBI:597326"/>
    </cofactor>
</comment>
<dbReference type="GO" id="GO:0009570">
    <property type="term" value="C:chloroplast stroma"/>
    <property type="evidence" value="ECO:0007669"/>
    <property type="project" value="TreeGrafter"/>
</dbReference>
<sequence>MAAADAAAPNSLLLHRPSPAAPKVAAAVRLPAHAAKISCTAVATPAPSSPAAAATDRRVYNFTAGPATLPLAVLQKAQAELVDYRGSCMSIMEMNHRGKEFDAAIKKTEADLRALLTVLDTHEVLFL</sequence>
<dbReference type="Pfam" id="PF00266">
    <property type="entry name" value="Aminotran_5"/>
    <property type="match status" value="1"/>
</dbReference>
<keyword evidence="2" id="KW-0808">Transferase</keyword>
<dbReference type="InterPro" id="IPR000192">
    <property type="entry name" value="Aminotrans_V_dom"/>
</dbReference>
<evidence type="ECO:0000256" key="1">
    <source>
        <dbReference type="ARBA" id="ARBA00001933"/>
    </source>
</evidence>
<dbReference type="EMBL" id="SPHZ02000004">
    <property type="protein sequence ID" value="KAF0921398.1"/>
    <property type="molecule type" value="Genomic_DNA"/>
</dbReference>
<protein>
    <recommendedName>
        <fullName evidence="6">Aminotransferase class V domain-containing protein</fullName>
    </recommendedName>
</protein>
<dbReference type="GO" id="GO:0006564">
    <property type="term" value="P:L-serine biosynthetic process"/>
    <property type="evidence" value="ECO:0007669"/>
    <property type="project" value="InterPro"/>
</dbReference>
<dbReference type="OrthoDB" id="1934753at2759"/>
<evidence type="ECO:0000313" key="8">
    <source>
        <dbReference type="Proteomes" id="UP000479710"/>
    </source>
</evidence>